<feature type="binding site" evidence="5">
    <location>
        <begin position="217"/>
        <end position="219"/>
    </location>
    <ligand>
        <name>dihydroxyacetone phosphate</name>
        <dbReference type="ChEBI" id="CHEBI:57642"/>
    </ligand>
</feature>
<feature type="binding site" evidence="6">
    <location>
        <position position="142"/>
    </location>
    <ligand>
        <name>Zn(2+)</name>
        <dbReference type="ChEBI" id="CHEBI:29105"/>
        <label>2</label>
    </ligand>
</feature>
<feature type="binding site" evidence="6">
    <location>
        <position position="112"/>
    </location>
    <ligand>
        <name>Zn(2+)</name>
        <dbReference type="ChEBI" id="CHEBI:29105"/>
        <label>2</label>
    </ligand>
</feature>
<feature type="active site" description="Proton donor" evidence="4">
    <location>
        <position position="90"/>
    </location>
</feature>
<dbReference type="NCBIfam" id="TIGR00167">
    <property type="entry name" value="cbbA"/>
    <property type="match status" value="1"/>
</dbReference>
<evidence type="ECO:0000256" key="6">
    <source>
        <dbReference type="PIRSR" id="PIRSR001359-3"/>
    </source>
</evidence>
<dbReference type="NCBIfam" id="TIGR01859">
    <property type="entry name" value="fruc_bis_ald"/>
    <property type="match status" value="1"/>
</dbReference>
<gene>
    <name evidence="7" type="ORF">MTY_1680</name>
</gene>
<dbReference type="EMBL" id="DF238840">
    <property type="protein sequence ID" value="GAF26341.1"/>
    <property type="molecule type" value="Genomic_DNA"/>
</dbReference>
<evidence type="ECO:0000313" key="7">
    <source>
        <dbReference type="EMBL" id="GAF26341.1"/>
    </source>
</evidence>
<feature type="binding site" evidence="5">
    <location>
        <position position="189"/>
    </location>
    <ligand>
        <name>dihydroxyacetone phosphate</name>
        <dbReference type="ChEBI" id="CHEBI:57642"/>
    </ligand>
</feature>
<comment type="cofactor">
    <cofactor evidence="6">
        <name>Zn(2+)</name>
        <dbReference type="ChEBI" id="CHEBI:29105"/>
    </cofactor>
    <text evidence="6">Binds 2 Zn(2+) ions per subunit. One is catalytic and the other provides a structural contribution.</text>
</comment>
<evidence type="ECO:0000256" key="1">
    <source>
        <dbReference type="ARBA" id="ARBA00022723"/>
    </source>
</evidence>
<dbReference type="CDD" id="cd00947">
    <property type="entry name" value="TBP_aldolase_IIB"/>
    <property type="match status" value="1"/>
</dbReference>
<keyword evidence="2 6" id="KW-0862">Zinc</keyword>
<dbReference type="PROSITE" id="PS00806">
    <property type="entry name" value="ALDOLASE_CLASS_II_2"/>
    <property type="match status" value="1"/>
</dbReference>
<organism evidence="7">
    <name type="scientific">Moorella thermoacetica Y72</name>
    <dbReference type="NCBI Taxonomy" id="1325331"/>
    <lineage>
        <taxon>Bacteria</taxon>
        <taxon>Bacillati</taxon>
        <taxon>Bacillota</taxon>
        <taxon>Clostridia</taxon>
        <taxon>Neomoorellales</taxon>
        <taxon>Neomoorellaceae</taxon>
        <taxon>Neomoorella</taxon>
    </lineage>
</organism>
<dbReference type="InterPro" id="IPR011289">
    <property type="entry name" value="Fruc_bis_ald_class-2"/>
</dbReference>
<accession>A0A0S6UC76</accession>
<dbReference type="PANTHER" id="PTHR30304:SF0">
    <property type="entry name" value="D-TAGATOSE-1,6-BISPHOSPHATE ALDOLASE SUBUNIT GATY-RELATED"/>
    <property type="match status" value="1"/>
</dbReference>
<dbReference type="InterPro" id="IPR013785">
    <property type="entry name" value="Aldolase_TIM"/>
</dbReference>
<dbReference type="Proteomes" id="UP000063718">
    <property type="component" value="Unassembled WGS sequence"/>
</dbReference>
<reference evidence="7" key="1">
    <citation type="journal article" date="2014" name="Gene">
        <title>Genome-guided analysis of transformation efficiency and carbon dioxide assimilation by Moorella thermoacetica Y72.</title>
        <authorList>
            <person name="Tsukahara K."/>
            <person name="Kita A."/>
            <person name="Nakashimada Y."/>
            <person name="Hoshino T."/>
            <person name="Murakami K."/>
        </authorList>
    </citation>
    <scope>NUCLEOTIDE SEQUENCE [LARGE SCALE GENOMIC DNA]</scope>
    <source>
        <strain evidence="7">Y72</strain>
    </source>
</reference>
<dbReference type="InterPro" id="IPR050246">
    <property type="entry name" value="Class_II_FBP_aldolase"/>
</dbReference>
<feature type="binding site" evidence="6">
    <location>
        <position position="216"/>
    </location>
    <ligand>
        <name>Zn(2+)</name>
        <dbReference type="ChEBI" id="CHEBI:29105"/>
        <label>1</label>
        <note>catalytic</note>
    </ligand>
</feature>
<name>A0A0S6UC76_NEOTH</name>
<dbReference type="Pfam" id="PF01116">
    <property type="entry name" value="F_bP_aldolase"/>
    <property type="match status" value="1"/>
</dbReference>
<feature type="binding site" evidence="6">
    <location>
        <position position="188"/>
    </location>
    <ligand>
        <name>Zn(2+)</name>
        <dbReference type="ChEBI" id="CHEBI:29105"/>
        <label>1</label>
        <note>catalytic</note>
    </ligand>
</feature>
<dbReference type="SUPFAM" id="SSF51569">
    <property type="entry name" value="Aldolase"/>
    <property type="match status" value="1"/>
</dbReference>
<dbReference type="GO" id="GO:0006096">
    <property type="term" value="P:glycolytic process"/>
    <property type="evidence" value="ECO:0007669"/>
    <property type="project" value="InterPro"/>
</dbReference>
<keyword evidence="1 6" id="KW-0479">Metal-binding</keyword>
<dbReference type="GO" id="GO:0004332">
    <property type="term" value="F:fructose-bisphosphate aldolase activity"/>
    <property type="evidence" value="ECO:0007669"/>
    <property type="project" value="InterPro"/>
</dbReference>
<dbReference type="GO" id="GO:0008270">
    <property type="term" value="F:zinc ion binding"/>
    <property type="evidence" value="ECO:0007669"/>
    <property type="project" value="InterPro"/>
</dbReference>
<dbReference type="PANTHER" id="PTHR30304">
    <property type="entry name" value="D-TAGATOSE-1,6-BISPHOSPHATE ALDOLASE"/>
    <property type="match status" value="1"/>
</dbReference>
<keyword evidence="3" id="KW-0456">Lyase</keyword>
<dbReference type="NCBIfam" id="NF009374">
    <property type="entry name" value="PRK12737.1"/>
    <property type="match status" value="1"/>
</dbReference>
<dbReference type="InterPro" id="IPR000771">
    <property type="entry name" value="FBA_II"/>
</dbReference>
<feature type="binding site" evidence="5">
    <location>
        <begin position="238"/>
        <end position="241"/>
    </location>
    <ligand>
        <name>dihydroxyacetone phosphate</name>
        <dbReference type="ChEBI" id="CHEBI:57642"/>
    </ligand>
</feature>
<protein>
    <submittedName>
        <fullName evidence="7">Fructose/tagatose bisphosphate aldolase</fullName>
    </submittedName>
</protein>
<dbReference type="AlphaFoldDB" id="A0A0S6UC76"/>
<dbReference type="GO" id="GO:0030388">
    <property type="term" value="P:fructose 1,6-bisphosphate metabolic process"/>
    <property type="evidence" value="ECO:0007669"/>
    <property type="project" value="InterPro"/>
</dbReference>
<dbReference type="PIRSF" id="PIRSF001359">
    <property type="entry name" value="F_bP_aldolase_II"/>
    <property type="match status" value="1"/>
</dbReference>
<evidence type="ECO:0000256" key="2">
    <source>
        <dbReference type="ARBA" id="ARBA00022833"/>
    </source>
</evidence>
<dbReference type="Gene3D" id="3.20.20.70">
    <property type="entry name" value="Aldolase class I"/>
    <property type="match status" value="1"/>
</dbReference>
<sequence length="292" mass="31476">MLQKGDLVVELVNPREVLQAARENGYAIGAFNIHNLETLWAVVEAAIEAKAPVILQATPGTVKFAGADFLVAMARAAARRAGIPIALHLDHSQDLDMIALCIEAGFSSVMFDGSKLPWDENIRLTRQVVTMARNRGVAVEAELGRIGGREEELQVRAKDVYYTDPAEAVTFVEATGIDALAIAIGTAHGVYQGEPRLDFERLASIAAKVKLPLVLHGASGVPDEAITRCIQLGISKINIATDLKLAMAAALRETLLSNPEENDPRRYLNPARNRVKEVALAKIRLFGAAGRA</sequence>
<feature type="binding site" evidence="6">
    <location>
        <position position="91"/>
    </location>
    <ligand>
        <name>Zn(2+)</name>
        <dbReference type="ChEBI" id="CHEBI:29105"/>
        <label>1</label>
        <note>catalytic</note>
    </ligand>
</feature>
<evidence type="ECO:0000256" key="3">
    <source>
        <dbReference type="ARBA" id="ARBA00023239"/>
    </source>
</evidence>
<evidence type="ECO:0000256" key="4">
    <source>
        <dbReference type="PIRSR" id="PIRSR001359-1"/>
    </source>
</evidence>
<evidence type="ECO:0000256" key="5">
    <source>
        <dbReference type="PIRSR" id="PIRSR001359-2"/>
    </source>
</evidence>
<proteinExistence type="predicted"/>